<dbReference type="EMBL" id="CQPC01000050">
    <property type="protein sequence ID" value="CNU70513.1"/>
    <property type="molecule type" value="Genomic_DNA"/>
</dbReference>
<gene>
    <name evidence="2" type="ORF">ERS008198_03620</name>
    <name evidence="1" type="ORF">ERS008202_03356</name>
    <name evidence="3" type="ORF">ERS008207_03571</name>
</gene>
<dbReference type="Proteomes" id="UP000042394">
    <property type="component" value="Unassembled WGS sequence"/>
</dbReference>
<dbReference type="Proteomes" id="UP000039541">
    <property type="component" value="Unassembled WGS sequence"/>
</dbReference>
<evidence type="ECO:0000313" key="3">
    <source>
        <dbReference type="EMBL" id="CNU82382.1"/>
    </source>
</evidence>
<dbReference type="AlphaFoldDB" id="A0A655DRK6"/>
<name>A0A655DRK6_SALET</name>
<reference evidence="4 5" key="1">
    <citation type="submission" date="2015-03" db="EMBL/GenBank/DDBJ databases">
        <authorList>
            <consortium name="Pathogen Informatics"/>
        </authorList>
    </citation>
    <scope>NUCLEOTIDE SEQUENCE [LARGE SCALE GENOMIC DNA]</scope>
    <source>
        <strain evidence="1 4">3476</strain>
        <strain evidence="2 5">A1104</strain>
        <strain evidence="3 6">D4891</strain>
    </source>
</reference>
<evidence type="ECO:0000313" key="5">
    <source>
        <dbReference type="Proteomes" id="UP000041314"/>
    </source>
</evidence>
<evidence type="ECO:0000313" key="1">
    <source>
        <dbReference type="EMBL" id="CNU70513.1"/>
    </source>
</evidence>
<dbReference type="EMBL" id="CQPD01000041">
    <property type="protein sequence ID" value="CNU82382.1"/>
    <property type="molecule type" value="Genomic_DNA"/>
</dbReference>
<protein>
    <submittedName>
        <fullName evidence="2">Uncharacterized protein</fullName>
    </submittedName>
</protein>
<evidence type="ECO:0000313" key="6">
    <source>
        <dbReference type="Proteomes" id="UP000042394"/>
    </source>
</evidence>
<sequence length="165" mass="18972">MQYAVRTPAVGAGEDGRWPITFANTFVLSVDQIQRVIPTYANKLILPAYALRLIGGSQEPFTHHREANPRFTVNLVMHNGLQGILVCRREFAIRGKNAFSVGFNADWPPVCGGQYRMTRWCVGQGSLLNYWDYLFCRSMLLTNFRVFPGIFFMCRRHNQPPRSLW</sequence>
<evidence type="ECO:0000313" key="4">
    <source>
        <dbReference type="Proteomes" id="UP000039541"/>
    </source>
</evidence>
<evidence type="ECO:0000313" key="2">
    <source>
        <dbReference type="EMBL" id="CNU80892.1"/>
    </source>
</evidence>
<accession>A0A655DRK6</accession>
<proteinExistence type="predicted"/>
<dbReference type="Proteomes" id="UP000041314">
    <property type="component" value="Unassembled WGS sequence"/>
</dbReference>
<dbReference type="EMBL" id="CQPA01000036">
    <property type="protein sequence ID" value="CNU80892.1"/>
    <property type="molecule type" value="Genomic_DNA"/>
</dbReference>
<organism evidence="2 5">
    <name type="scientific">Salmonella enterica subsp. enterica serovar Bovismorbificans</name>
    <dbReference type="NCBI Taxonomy" id="58097"/>
    <lineage>
        <taxon>Bacteria</taxon>
        <taxon>Pseudomonadati</taxon>
        <taxon>Pseudomonadota</taxon>
        <taxon>Gammaproteobacteria</taxon>
        <taxon>Enterobacterales</taxon>
        <taxon>Enterobacteriaceae</taxon>
        <taxon>Salmonella</taxon>
    </lineage>
</organism>